<gene>
    <name evidence="10" type="ORF">CTOB1V02_LOCUS10244</name>
</gene>
<dbReference type="PANTHER" id="PTHR15263">
    <property type="entry name" value="I-KAPPA-B-LIKE PROTEIN IKBL"/>
    <property type="match status" value="1"/>
</dbReference>
<dbReference type="SUPFAM" id="SSF48403">
    <property type="entry name" value="Ankyrin repeat"/>
    <property type="match status" value="1"/>
</dbReference>
<evidence type="ECO:0000256" key="7">
    <source>
        <dbReference type="ARBA" id="ARBA00030621"/>
    </source>
</evidence>
<evidence type="ECO:0000256" key="6">
    <source>
        <dbReference type="ARBA" id="ARBA00023242"/>
    </source>
</evidence>
<evidence type="ECO:0000313" key="10">
    <source>
        <dbReference type="EMBL" id="CAD7232408.1"/>
    </source>
</evidence>
<keyword evidence="5" id="KW-0040">ANK repeat</keyword>
<evidence type="ECO:0000256" key="3">
    <source>
        <dbReference type="ARBA" id="ARBA00022553"/>
    </source>
</evidence>
<evidence type="ECO:0000256" key="4">
    <source>
        <dbReference type="ARBA" id="ARBA00022737"/>
    </source>
</evidence>
<dbReference type="OrthoDB" id="412109at2759"/>
<evidence type="ECO:0000256" key="1">
    <source>
        <dbReference type="ARBA" id="ARBA00004123"/>
    </source>
</evidence>
<evidence type="ECO:0000256" key="8">
    <source>
        <dbReference type="ARBA" id="ARBA00030802"/>
    </source>
</evidence>
<dbReference type="Gene3D" id="1.25.40.20">
    <property type="entry name" value="Ankyrin repeat-containing domain"/>
    <property type="match status" value="1"/>
</dbReference>
<feature type="region of interest" description="Disordered" evidence="9">
    <location>
        <begin position="134"/>
        <end position="154"/>
    </location>
</feature>
<feature type="region of interest" description="Disordered" evidence="9">
    <location>
        <begin position="217"/>
        <end position="246"/>
    </location>
</feature>
<dbReference type="GO" id="GO:0043124">
    <property type="term" value="P:negative regulation of canonical NF-kappaB signal transduction"/>
    <property type="evidence" value="ECO:0007669"/>
    <property type="project" value="InterPro"/>
</dbReference>
<reference evidence="10" key="1">
    <citation type="submission" date="2020-11" db="EMBL/GenBank/DDBJ databases">
        <authorList>
            <person name="Tran Van P."/>
        </authorList>
    </citation>
    <scope>NUCLEOTIDE SEQUENCE</scope>
</reference>
<protein>
    <recommendedName>
        <fullName evidence="2">NF-kappa-B inhibitor-like protein 1</fullName>
    </recommendedName>
    <alternativeName>
        <fullName evidence="7">Inhibitor of kappa B-like protein</fullName>
    </alternativeName>
    <alternativeName>
        <fullName evidence="8">Nuclear factor of kappa light polypeptide gene enhancer in B-cells inhibitor-like 1</fullName>
    </alternativeName>
</protein>
<keyword evidence="4" id="KW-0677">Repeat</keyword>
<dbReference type="GO" id="GO:0005634">
    <property type="term" value="C:nucleus"/>
    <property type="evidence" value="ECO:0007669"/>
    <property type="project" value="UniProtKB-SubCell"/>
</dbReference>
<dbReference type="EMBL" id="OB664631">
    <property type="protein sequence ID" value="CAD7232408.1"/>
    <property type="molecule type" value="Genomic_DNA"/>
</dbReference>
<organism evidence="10">
    <name type="scientific">Cyprideis torosa</name>
    <dbReference type="NCBI Taxonomy" id="163714"/>
    <lineage>
        <taxon>Eukaryota</taxon>
        <taxon>Metazoa</taxon>
        <taxon>Ecdysozoa</taxon>
        <taxon>Arthropoda</taxon>
        <taxon>Crustacea</taxon>
        <taxon>Oligostraca</taxon>
        <taxon>Ostracoda</taxon>
        <taxon>Podocopa</taxon>
        <taxon>Podocopida</taxon>
        <taxon>Cytherocopina</taxon>
        <taxon>Cytheroidea</taxon>
        <taxon>Cytherideidae</taxon>
        <taxon>Cyprideis</taxon>
    </lineage>
</organism>
<dbReference type="AlphaFoldDB" id="A0A7R8ZQA0"/>
<evidence type="ECO:0000256" key="5">
    <source>
        <dbReference type="ARBA" id="ARBA00023043"/>
    </source>
</evidence>
<feature type="compositionally biased region" description="Basic and acidic residues" evidence="9">
    <location>
        <begin position="237"/>
        <end position="246"/>
    </location>
</feature>
<name>A0A7R8ZQA0_9CRUS</name>
<dbReference type="InterPro" id="IPR038753">
    <property type="entry name" value="NFKBIL1"/>
</dbReference>
<evidence type="ECO:0000256" key="2">
    <source>
        <dbReference type="ARBA" id="ARBA00014259"/>
    </source>
</evidence>
<accession>A0A7R8ZQA0</accession>
<dbReference type="InterPro" id="IPR036770">
    <property type="entry name" value="Ankyrin_rpt-contain_sf"/>
</dbReference>
<keyword evidence="6" id="KW-0539">Nucleus</keyword>
<evidence type="ECO:0000256" key="9">
    <source>
        <dbReference type="SAM" id="MobiDB-lite"/>
    </source>
</evidence>
<proteinExistence type="predicted"/>
<keyword evidence="3" id="KW-0597">Phosphoprotein</keyword>
<sequence length="351" mass="40523">MSSSSADLTRPQKKLLKMILTDPASVRRYVKKHQLAPFIRSYRTSAGGCLLHVCAAHGKFRGVVALHRLSDVSLSLQDDAGDTPLHIALAKVCSGDATLREVHDSLLDSLRPKLLHVPNRRGVTPADMLEWLTPTSASGVAPGSQPLPRSRREEEFTDWSAKLAEEAAFEIHVEGGFDGGRYAGEPFGESWTDTPCFEDFESWADRIYAEYQRKRRKSQVGEEESESEKRERKKRRKEEERREEDQKEFQKKRLERLFLRYSAICDRLCSIQTRELTEFLSRHTHVLTDVLRWRLAQMEQTEQKKFLRSQLRLWHPDKIKHTFQALTPTQMEALQPKLQELSQLLTNLLSE</sequence>
<dbReference type="PANTHER" id="PTHR15263:SF1">
    <property type="entry name" value="NF-KAPPA-B INHIBITOR-LIKE PROTEIN 1"/>
    <property type="match status" value="1"/>
</dbReference>
<comment type="subcellular location">
    <subcellularLocation>
        <location evidence="1">Nucleus</location>
    </subcellularLocation>
</comment>